<dbReference type="PANTHER" id="PTHR31234">
    <property type="entry name" value="LATE EMBRYOGENESIS ABUNDANT (LEA) HYDROXYPROLINE-RICH GLYCOPROTEIN FAMILY"/>
    <property type="match status" value="1"/>
</dbReference>
<dbReference type="EMBL" id="OIVN01004334">
    <property type="protein sequence ID" value="SPD16764.1"/>
    <property type="molecule type" value="Genomic_DNA"/>
</dbReference>
<organism evidence="4">
    <name type="scientific">Fagus sylvatica</name>
    <name type="common">Beechnut</name>
    <dbReference type="NCBI Taxonomy" id="28930"/>
    <lineage>
        <taxon>Eukaryota</taxon>
        <taxon>Viridiplantae</taxon>
        <taxon>Streptophyta</taxon>
        <taxon>Embryophyta</taxon>
        <taxon>Tracheophyta</taxon>
        <taxon>Spermatophyta</taxon>
        <taxon>Magnoliopsida</taxon>
        <taxon>eudicotyledons</taxon>
        <taxon>Gunneridae</taxon>
        <taxon>Pentapetalae</taxon>
        <taxon>rosids</taxon>
        <taxon>fabids</taxon>
        <taxon>Fagales</taxon>
        <taxon>Fagaceae</taxon>
        <taxon>Fagus</taxon>
    </lineage>
</organism>
<feature type="region of interest" description="Disordered" evidence="3">
    <location>
        <begin position="1"/>
        <end position="219"/>
    </location>
</feature>
<feature type="compositionally biased region" description="Basic and acidic residues" evidence="3">
    <location>
        <begin position="1"/>
        <end position="15"/>
    </location>
</feature>
<protein>
    <recommendedName>
        <fullName evidence="5">Late embryogenesis abundant protein LEA-2 subgroup domain-containing protein</fullName>
    </recommendedName>
</protein>
<dbReference type="GO" id="GO:0005886">
    <property type="term" value="C:plasma membrane"/>
    <property type="evidence" value="ECO:0007669"/>
    <property type="project" value="TreeGrafter"/>
</dbReference>
<dbReference type="AlphaFoldDB" id="A0A2N9HYF0"/>
<sequence>MYHETDTNLHSRETNPHFQSLERVQDQNSQQHIPQGQPHNPHAQQPISRAQPSSKKSKRAKQGPDGSSEPRRQELVPSLPRPPLPRPPEQHYPLSSPPPSQRSHPQGNDQHSRSDDSPYQPYARRQRPQDHSQRPQDHGQRSQPHVTPNQTKPPHQQDDNKRSQSLVIPISPTKQTSPTHQPDQDQHSQSHVTPLSPSDQTRTPHQQDQWPSDKIGTTSSNQTLNAAYLDMGYMLNADVTMLANFTNPNKKVRVDFSYMYIDLYYGSTLIATQYVPPFSAAKARSKFAYIHLVTSQVGIPLTAAQRLKKQIEGNAVTFQVKGYFRARSNLGRLLRYSYLLHTHCTILMAGPPTGALIRSLVFLIVYLAYRPPIPRFDVSAARLNAVYLNMTYLLNVDVAILANFTNTNKKVSVDFSYIYIDLFYGSTLIATQHAPPFSTARNECKYEYVHLVTSQVGIPLEATQRLKKQIERNDIMFQVSINFRARFNLGSPLRYSYFLHSHCTIRVAGPPAGALIRSECKTNQ</sequence>
<dbReference type="InterPro" id="IPR044839">
    <property type="entry name" value="NDR1-like"/>
</dbReference>
<keyword evidence="2" id="KW-0472">Membrane</keyword>
<comment type="subcellular location">
    <subcellularLocation>
        <location evidence="1">Membrane</location>
    </subcellularLocation>
</comment>
<reference evidence="4" key="1">
    <citation type="submission" date="2018-02" db="EMBL/GenBank/DDBJ databases">
        <authorList>
            <person name="Cohen D.B."/>
            <person name="Kent A.D."/>
        </authorList>
    </citation>
    <scope>NUCLEOTIDE SEQUENCE</scope>
</reference>
<accession>A0A2N9HYF0</accession>
<proteinExistence type="predicted"/>
<feature type="compositionally biased region" description="Polar residues" evidence="3">
    <location>
        <begin position="26"/>
        <end position="54"/>
    </location>
</feature>
<evidence type="ECO:0000256" key="3">
    <source>
        <dbReference type="SAM" id="MobiDB-lite"/>
    </source>
</evidence>
<gene>
    <name evidence="4" type="ORF">FSB_LOCUS44646</name>
</gene>
<evidence type="ECO:0000313" key="4">
    <source>
        <dbReference type="EMBL" id="SPD16764.1"/>
    </source>
</evidence>
<name>A0A2N9HYF0_FAGSY</name>
<dbReference type="GO" id="GO:0098542">
    <property type="term" value="P:defense response to other organism"/>
    <property type="evidence" value="ECO:0007669"/>
    <property type="project" value="InterPro"/>
</dbReference>
<evidence type="ECO:0000256" key="2">
    <source>
        <dbReference type="ARBA" id="ARBA00023136"/>
    </source>
</evidence>
<feature type="compositionally biased region" description="Basic and acidic residues" evidence="3">
    <location>
        <begin position="127"/>
        <end position="140"/>
    </location>
</feature>
<feature type="compositionally biased region" description="Polar residues" evidence="3">
    <location>
        <begin position="141"/>
        <end position="154"/>
    </location>
</feature>
<dbReference type="PANTHER" id="PTHR31234:SF42">
    <property type="entry name" value="LATE EMBRYOGENESIS ABUNDANT (LEA) HYDROXYPROLINE-RICH GLYCOPROTEIN FAMILY"/>
    <property type="match status" value="1"/>
</dbReference>
<evidence type="ECO:0008006" key="5">
    <source>
        <dbReference type="Google" id="ProtNLM"/>
    </source>
</evidence>
<evidence type="ECO:0000256" key="1">
    <source>
        <dbReference type="ARBA" id="ARBA00004370"/>
    </source>
</evidence>
<feature type="compositionally biased region" description="Polar residues" evidence="3">
    <location>
        <begin position="192"/>
        <end position="219"/>
    </location>
</feature>